<dbReference type="AlphaFoldDB" id="A0AAQ4EFJ9"/>
<dbReference type="GO" id="GO:0061630">
    <property type="term" value="F:ubiquitin protein ligase activity"/>
    <property type="evidence" value="ECO:0007669"/>
    <property type="project" value="TreeGrafter"/>
</dbReference>
<protein>
    <submittedName>
        <fullName evidence="10">Uncharacterized protein</fullName>
    </submittedName>
</protein>
<keyword evidence="4 7" id="KW-0863">Zinc-finger</keyword>
<dbReference type="PANTHER" id="PTHR16004:SF2">
    <property type="entry name" value="E3 UBIQUITIN-PROTEIN LIGASE LUBEL"/>
    <property type="match status" value="1"/>
</dbReference>
<keyword evidence="5" id="KW-0833">Ubl conjugation pathway</keyword>
<evidence type="ECO:0000313" key="10">
    <source>
        <dbReference type="EMBL" id="KAK8773559.1"/>
    </source>
</evidence>
<sequence length="425" mass="48381">MAVSRGVTHEQVQRMAQLIMREAREFAAKEVVRNIDEAIMAALLMKMGFGEDEALHAANKQKSIGGALRYLNTTKFLECQVCMNTFPECDLERNKLRPCQHTGCSGCLKAHFWSGAENGQLSCLECDAEILQHENICLLRSIFGGEYDDFDRRLLERSIERQSEYVYCINEKCGRCFNVPEGLTRLDCPFCRTVACALCKSKWRKEHERRSCEEFKKWKAENDPDDPEFQTQDLIRRTAIECPRCQTQYFKAKGGCAHFTCGNCKREFCECCKTEFWRGKDCGREACKNQGMHGHHPRNCFFYTRDYSHEELLGILKNASIGVDEEIPADSTLTCSVSITNDDFHDSPCGLAVLRAKKCEKHYKEYLCESIFAHRVDVLSLMNEQKLEQELHKNGVNVPVIPAANPGEKLAALRQAVAAAVPLRS</sequence>
<dbReference type="PROSITE" id="PS50089">
    <property type="entry name" value="ZF_RING_2"/>
    <property type="match status" value="1"/>
</dbReference>
<evidence type="ECO:0000256" key="1">
    <source>
        <dbReference type="ARBA" id="ARBA00022679"/>
    </source>
</evidence>
<accession>A0AAQ4EFJ9</accession>
<dbReference type="GO" id="GO:0036435">
    <property type="term" value="F:K48-linked polyubiquitin modification-dependent protein binding"/>
    <property type="evidence" value="ECO:0007669"/>
    <property type="project" value="TreeGrafter"/>
</dbReference>
<keyword evidence="1" id="KW-0808">Transferase</keyword>
<evidence type="ECO:0000256" key="4">
    <source>
        <dbReference type="ARBA" id="ARBA00022771"/>
    </source>
</evidence>
<organism evidence="10 11">
    <name type="scientific">Amblyomma americanum</name>
    <name type="common">Lone star tick</name>
    <dbReference type="NCBI Taxonomy" id="6943"/>
    <lineage>
        <taxon>Eukaryota</taxon>
        <taxon>Metazoa</taxon>
        <taxon>Ecdysozoa</taxon>
        <taxon>Arthropoda</taxon>
        <taxon>Chelicerata</taxon>
        <taxon>Arachnida</taxon>
        <taxon>Acari</taxon>
        <taxon>Parasitiformes</taxon>
        <taxon>Ixodida</taxon>
        <taxon>Ixodoidea</taxon>
        <taxon>Ixodidae</taxon>
        <taxon>Amblyomminae</taxon>
        <taxon>Amblyomma</taxon>
    </lineage>
</organism>
<dbReference type="InterPro" id="IPR001841">
    <property type="entry name" value="Znf_RING"/>
</dbReference>
<dbReference type="GO" id="GO:0071797">
    <property type="term" value="C:LUBAC complex"/>
    <property type="evidence" value="ECO:0007669"/>
    <property type="project" value="InterPro"/>
</dbReference>
<dbReference type="PANTHER" id="PTHR16004">
    <property type="entry name" value="RING FINGER PROTEIN 31-RELATED"/>
    <property type="match status" value="1"/>
</dbReference>
<keyword evidence="11" id="KW-1185">Reference proteome</keyword>
<comment type="caution">
    <text evidence="10">The sequence shown here is derived from an EMBL/GenBank/DDBJ whole genome shotgun (WGS) entry which is preliminary data.</text>
</comment>
<keyword evidence="6" id="KW-0862">Zinc</keyword>
<evidence type="ECO:0000313" key="11">
    <source>
        <dbReference type="Proteomes" id="UP001321473"/>
    </source>
</evidence>
<dbReference type="PROSITE" id="PS51873">
    <property type="entry name" value="TRIAD"/>
    <property type="match status" value="1"/>
</dbReference>
<dbReference type="InterPro" id="IPR044066">
    <property type="entry name" value="TRIAD_supradom"/>
</dbReference>
<evidence type="ECO:0000256" key="2">
    <source>
        <dbReference type="ARBA" id="ARBA00022723"/>
    </source>
</evidence>
<dbReference type="InterPro" id="IPR002867">
    <property type="entry name" value="IBR_dom"/>
</dbReference>
<dbReference type="InterPro" id="IPR026254">
    <property type="entry name" value="RNF31-like"/>
</dbReference>
<evidence type="ECO:0000256" key="6">
    <source>
        <dbReference type="ARBA" id="ARBA00022833"/>
    </source>
</evidence>
<dbReference type="GO" id="GO:0097039">
    <property type="term" value="P:protein linear polyubiquitination"/>
    <property type="evidence" value="ECO:0007669"/>
    <property type="project" value="TreeGrafter"/>
</dbReference>
<dbReference type="SUPFAM" id="SSF57850">
    <property type="entry name" value="RING/U-box"/>
    <property type="match status" value="3"/>
</dbReference>
<evidence type="ECO:0000256" key="5">
    <source>
        <dbReference type="ARBA" id="ARBA00022786"/>
    </source>
</evidence>
<dbReference type="InterPro" id="IPR041031">
    <property type="entry name" value="RNF31_C"/>
</dbReference>
<dbReference type="Pfam" id="PF22191">
    <property type="entry name" value="IBR_1"/>
    <property type="match status" value="1"/>
</dbReference>
<dbReference type="SMART" id="SM00647">
    <property type="entry name" value="IBR"/>
    <property type="match status" value="2"/>
</dbReference>
<dbReference type="Gene3D" id="3.30.40.10">
    <property type="entry name" value="Zinc/RING finger domain, C3HC4 (zinc finger)"/>
    <property type="match status" value="1"/>
</dbReference>
<keyword evidence="2" id="KW-0479">Metal-binding</keyword>
<feature type="domain" description="RING-type" evidence="9">
    <location>
        <begin position="75"/>
        <end position="299"/>
    </location>
</feature>
<dbReference type="Pfam" id="PF01485">
    <property type="entry name" value="IBR"/>
    <property type="match status" value="1"/>
</dbReference>
<gene>
    <name evidence="10" type="ORF">V5799_011908</name>
</gene>
<evidence type="ECO:0000259" key="8">
    <source>
        <dbReference type="PROSITE" id="PS50089"/>
    </source>
</evidence>
<name>A0AAQ4EFJ9_AMBAM</name>
<evidence type="ECO:0000256" key="7">
    <source>
        <dbReference type="PROSITE-ProRule" id="PRU00175"/>
    </source>
</evidence>
<dbReference type="Pfam" id="PF18091">
    <property type="entry name" value="E3_UbLigase_RBR"/>
    <property type="match status" value="1"/>
</dbReference>
<reference evidence="10 11" key="1">
    <citation type="journal article" date="2023" name="Arcadia Sci">
        <title>De novo assembly of a long-read Amblyomma americanum tick genome.</title>
        <authorList>
            <person name="Chou S."/>
            <person name="Poskanzer K.E."/>
            <person name="Rollins M."/>
            <person name="Thuy-Boun P.S."/>
        </authorList>
    </citation>
    <scope>NUCLEOTIDE SEQUENCE [LARGE SCALE GENOMIC DNA]</scope>
    <source>
        <strain evidence="10">F_SG_1</strain>
        <tissue evidence="10">Salivary glands</tissue>
    </source>
</reference>
<evidence type="ECO:0000259" key="9">
    <source>
        <dbReference type="PROSITE" id="PS51873"/>
    </source>
</evidence>
<evidence type="ECO:0000256" key="3">
    <source>
        <dbReference type="ARBA" id="ARBA00022737"/>
    </source>
</evidence>
<feature type="domain" description="RING-type" evidence="8">
    <location>
        <begin position="79"/>
        <end position="127"/>
    </location>
</feature>
<dbReference type="Proteomes" id="UP001321473">
    <property type="component" value="Unassembled WGS sequence"/>
</dbReference>
<dbReference type="EMBL" id="JARKHS020016682">
    <property type="protein sequence ID" value="KAK8773559.1"/>
    <property type="molecule type" value="Genomic_DNA"/>
</dbReference>
<dbReference type="GO" id="GO:0070530">
    <property type="term" value="F:K63-linked polyubiquitin modification-dependent protein binding"/>
    <property type="evidence" value="ECO:0007669"/>
    <property type="project" value="TreeGrafter"/>
</dbReference>
<keyword evidence="3" id="KW-0677">Repeat</keyword>
<dbReference type="GO" id="GO:1990450">
    <property type="term" value="F:linear polyubiquitin binding"/>
    <property type="evidence" value="ECO:0007669"/>
    <property type="project" value="TreeGrafter"/>
</dbReference>
<dbReference type="InterPro" id="IPR013083">
    <property type="entry name" value="Znf_RING/FYVE/PHD"/>
</dbReference>
<dbReference type="GO" id="GO:0008270">
    <property type="term" value="F:zinc ion binding"/>
    <property type="evidence" value="ECO:0007669"/>
    <property type="project" value="UniProtKB-KW"/>
</dbReference>
<proteinExistence type="predicted"/>